<evidence type="ECO:0000256" key="4">
    <source>
        <dbReference type="ARBA" id="ARBA00023175"/>
    </source>
</evidence>
<keyword evidence="12" id="KW-1185">Reference proteome</keyword>
<dbReference type="InterPro" id="IPR001609">
    <property type="entry name" value="Myosin_head_motor_dom-like"/>
</dbReference>
<keyword evidence="2 7" id="KW-0067">ATP-binding</keyword>
<dbReference type="InterPro" id="IPR015943">
    <property type="entry name" value="WD40/YVTN_repeat-like_dom_sf"/>
</dbReference>
<dbReference type="InterPro" id="IPR001680">
    <property type="entry name" value="WD40_rpt"/>
</dbReference>
<dbReference type="PROSITE" id="PS50294">
    <property type="entry name" value="WD_REPEATS_REGION"/>
    <property type="match status" value="1"/>
</dbReference>
<feature type="repeat" description="WD" evidence="6">
    <location>
        <begin position="1490"/>
        <end position="1531"/>
    </location>
</feature>
<evidence type="ECO:0000256" key="7">
    <source>
        <dbReference type="PROSITE-ProRule" id="PRU00782"/>
    </source>
</evidence>
<keyword evidence="8" id="KW-0175">Coiled coil</keyword>
<feature type="compositionally biased region" description="Polar residues" evidence="9">
    <location>
        <begin position="15"/>
        <end position="24"/>
    </location>
</feature>
<dbReference type="PANTHER" id="PTHR13140:SF706">
    <property type="entry name" value="DILUTE CLASS UNCONVENTIONAL MYOSIN, ISOFORM C"/>
    <property type="match status" value="1"/>
</dbReference>
<feature type="binding site" evidence="7">
    <location>
        <begin position="405"/>
        <end position="412"/>
    </location>
    <ligand>
        <name>ATP</name>
        <dbReference type="ChEBI" id="CHEBI:30616"/>
    </ligand>
</feature>
<dbReference type="EMBL" id="CAUJNA010000367">
    <property type="protein sequence ID" value="CAJ1376166.1"/>
    <property type="molecule type" value="Genomic_DNA"/>
</dbReference>
<dbReference type="SMART" id="SM00320">
    <property type="entry name" value="WD40"/>
    <property type="match status" value="7"/>
</dbReference>
<keyword evidence="6" id="KW-0853">WD repeat</keyword>
<comment type="caution">
    <text evidence="7">Lacks conserved residue(s) required for the propagation of feature annotation.</text>
</comment>
<evidence type="ECO:0000256" key="8">
    <source>
        <dbReference type="SAM" id="Coils"/>
    </source>
</evidence>
<feature type="region of interest" description="Disordered" evidence="9">
    <location>
        <begin position="176"/>
        <end position="196"/>
    </location>
</feature>
<dbReference type="InterPro" id="IPR036961">
    <property type="entry name" value="Kinesin_motor_dom_sf"/>
</dbReference>
<keyword evidence="5 7" id="KW-0009">Actin-binding</keyword>
<dbReference type="GO" id="GO:0051015">
    <property type="term" value="F:actin filament binding"/>
    <property type="evidence" value="ECO:0007669"/>
    <property type="project" value="TreeGrafter"/>
</dbReference>
<dbReference type="InterPro" id="IPR036322">
    <property type="entry name" value="WD40_repeat_dom_sf"/>
</dbReference>
<dbReference type="InterPro" id="IPR027417">
    <property type="entry name" value="P-loop_NTPase"/>
</dbReference>
<proteinExistence type="inferred from homology"/>
<evidence type="ECO:0000256" key="3">
    <source>
        <dbReference type="ARBA" id="ARBA00023123"/>
    </source>
</evidence>
<dbReference type="Gene3D" id="3.40.50.300">
    <property type="entry name" value="P-loop containing nucleotide triphosphate hydrolases"/>
    <property type="match status" value="1"/>
</dbReference>
<dbReference type="PRINTS" id="PR00193">
    <property type="entry name" value="MYOSINHEAVY"/>
</dbReference>
<dbReference type="SUPFAM" id="SSF52540">
    <property type="entry name" value="P-loop containing nucleoside triphosphate hydrolases"/>
    <property type="match status" value="2"/>
</dbReference>
<gene>
    <name evidence="11" type="ORF">EVOR1521_LOCUS5288</name>
</gene>
<dbReference type="Pfam" id="PF00400">
    <property type="entry name" value="WD40"/>
    <property type="match status" value="2"/>
</dbReference>
<dbReference type="GO" id="GO:0007015">
    <property type="term" value="P:actin filament organization"/>
    <property type="evidence" value="ECO:0007669"/>
    <property type="project" value="TreeGrafter"/>
</dbReference>
<dbReference type="GO" id="GO:0000146">
    <property type="term" value="F:microfilament motor activity"/>
    <property type="evidence" value="ECO:0007669"/>
    <property type="project" value="TreeGrafter"/>
</dbReference>
<comment type="similarity">
    <text evidence="7">Belongs to the TRAFAC class myosin-kinesin ATPase superfamily. Myosin family.</text>
</comment>
<feature type="domain" description="Myosin motor" evidence="10">
    <location>
        <begin position="312"/>
        <end position="824"/>
    </location>
</feature>
<dbReference type="Gene3D" id="3.40.850.10">
    <property type="entry name" value="Kinesin motor domain"/>
    <property type="match status" value="1"/>
</dbReference>
<dbReference type="SUPFAM" id="SSF50978">
    <property type="entry name" value="WD40 repeat-like"/>
    <property type="match status" value="1"/>
</dbReference>
<evidence type="ECO:0000256" key="6">
    <source>
        <dbReference type="PROSITE-ProRule" id="PRU00221"/>
    </source>
</evidence>
<dbReference type="Gene3D" id="1.20.5.4820">
    <property type="match status" value="1"/>
</dbReference>
<dbReference type="PANTHER" id="PTHR13140">
    <property type="entry name" value="MYOSIN"/>
    <property type="match status" value="1"/>
</dbReference>
<comment type="caution">
    <text evidence="11">The sequence shown here is derived from an EMBL/GenBank/DDBJ whole genome shotgun (WGS) entry which is preliminary data.</text>
</comment>
<accession>A0AA36HVK6</accession>
<dbReference type="GO" id="GO:0005737">
    <property type="term" value="C:cytoplasm"/>
    <property type="evidence" value="ECO:0007669"/>
    <property type="project" value="TreeGrafter"/>
</dbReference>
<evidence type="ECO:0000313" key="11">
    <source>
        <dbReference type="EMBL" id="CAJ1376166.1"/>
    </source>
</evidence>
<dbReference type="InterPro" id="IPR001806">
    <property type="entry name" value="Small_GTPase"/>
</dbReference>
<protein>
    <recommendedName>
        <fullName evidence="10">Myosin motor domain-containing protein</fullName>
    </recommendedName>
</protein>
<evidence type="ECO:0000256" key="1">
    <source>
        <dbReference type="ARBA" id="ARBA00022741"/>
    </source>
</evidence>
<reference evidence="11" key="1">
    <citation type="submission" date="2023-08" db="EMBL/GenBank/DDBJ databases">
        <authorList>
            <person name="Chen Y."/>
            <person name="Shah S."/>
            <person name="Dougan E. K."/>
            <person name="Thang M."/>
            <person name="Chan C."/>
        </authorList>
    </citation>
    <scope>NUCLEOTIDE SEQUENCE</scope>
</reference>
<feature type="region of interest" description="Disordered" evidence="9">
    <location>
        <begin position="1"/>
        <end position="58"/>
    </location>
</feature>
<dbReference type="GO" id="GO:0016459">
    <property type="term" value="C:myosin complex"/>
    <property type="evidence" value="ECO:0007669"/>
    <property type="project" value="UniProtKB-KW"/>
</dbReference>
<dbReference type="PROSITE" id="PS51456">
    <property type="entry name" value="MYOSIN_MOTOR"/>
    <property type="match status" value="2"/>
</dbReference>
<dbReference type="Proteomes" id="UP001178507">
    <property type="component" value="Unassembled WGS sequence"/>
</dbReference>
<keyword evidence="4 7" id="KW-0505">Motor protein</keyword>
<dbReference type="GO" id="GO:0005524">
    <property type="term" value="F:ATP binding"/>
    <property type="evidence" value="ECO:0007669"/>
    <property type="project" value="UniProtKB-UniRule"/>
</dbReference>
<dbReference type="GO" id="GO:0003924">
    <property type="term" value="F:GTPase activity"/>
    <property type="evidence" value="ECO:0007669"/>
    <property type="project" value="InterPro"/>
</dbReference>
<dbReference type="Pfam" id="PF00063">
    <property type="entry name" value="Myosin_head"/>
    <property type="match status" value="3"/>
</dbReference>
<keyword evidence="1 7" id="KW-0547">Nucleotide-binding</keyword>
<feature type="coiled-coil region" evidence="8">
    <location>
        <begin position="1009"/>
        <end position="1142"/>
    </location>
</feature>
<dbReference type="SMART" id="SM00242">
    <property type="entry name" value="MYSc"/>
    <property type="match status" value="1"/>
</dbReference>
<dbReference type="Gene3D" id="1.20.58.530">
    <property type="match status" value="1"/>
</dbReference>
<organism evidence="11 12">
    <name type="scientific">Effrenium voratum</name>
    <dbReference type="NCBI Taxonomy" id="2562239"/>
    <lineage>
        <taxon>Eukaryota</taxon>
        <taxon>Sar</taxon>
        <taxon>Alveolata</taxon>
        <taxon>Dinophyceae</taxon>
        <taxon>Suessiales</taxon>
        <taxon>Symbiodiniaceae</taxon>
        <taxon>Effrenium</taxon>
    </lineage>
</organism>
<keyword evidence="3 7" id="KW-0518">Myosin</keyword>
<name>A0AA36HVK6_9DINO</name>
<dbReference type="Pfam" id="PF00071">
    <property type="entry name" value="Ras"/>
    <property type="match status" value="1"/>
</dbReference>
<sequence length="1760" mass="195913">MPAPRKRSEEDESSIPHSPKQQPVPNRVPAGPLLLSRGPKGRSGMSMLPEDREVVPEQPMKSGECFRLRQVSVEALLQDGTLGLLLHGTSVVGFCSEDAATHGWRVGDQIVEINGRRVAAFEEFLERFLAAQLQGFPITFSVLRREIPDDEGKDPLDNFFNETKFVDLASQLKNKFGSSEPRKAPSPTGESIMENPYIQALRKRRSELSRSPEGWSDEGEYPSLAAQMASERCDALATLSKASDTPRRFDREPKEPLGTMGLPAPCGLAALRPACARLHVKTAEDPNSRIVLGPHEPIFLRTTDVFTAEGLSVLDDLCQLTHLHEPAVLSSLQNRFDIDKIYTFTGPILIALNPFKVIPKLYDEDILKSFMTTKPSTKPHVFNTANATYRGICDRKKSQTVLISGESGAGKTETTKFVMKFLAMAGAENGEVTNVEKQVLESNPLLEAFGNARTLRNDNSSRFGKFIELQFRGSGKDAASLGMAGENCRLCGARIQTYLLEKVRVCDQQEGERNYHLFYEACAAASVSGSNYSLGPSCCVGELWMDQFHKVSGFGDLSQFAYLTRSTCKTLKGVDDVEMFERRIQEREMAFYSSPSYPVYRNVWSALCSQTRVTRSEKIRSPVNVRQAADNRDALAKAVYGIVFNFIVRSTNMSIGYVQDVKLFAGVLDIFGFECFKMNSFEQLCINFTNERLQQFFNSFVFKLEEQLYEREGIEWDPLDFPDNQDAVEMLQGKGTGVFAILDEECVVPQGSDQGFCNKLIKQHKGHRRFDEIKTKPTWFVIKHFAGPVSYCSDGFLDKNKDQLSNDLIECMGSSTNGFIVDLFKQDVKYSEVLNKDEAQALTSDLAVQLTADKYDRKAVTEQLRYGGVLQVVQVSRAGYPVRINHQECWDDFKIVASPQIIAGLKHVDDTKVRAQKLLEHLTTELHVPKPLHGLPWAVGKTLVFFKLPAFERIKFARLELMVKSATQIQARKRYRALLKKAMGQLWHPAMKSLGRQRIYKQLRLAVHVAQERWRMHAAKSQMKQLKQEAKEVGALMAKSQKAQEQASSLRKRNEELEAIQLQLQSEKKSLLGRVKELEEAVEKMKSQMDEVKVQAQEAAKLSADSKIIVETESLKKLEQSLQDKETEMAQVKEDLTSAKTASVKQQEQLHETEGRYQQLLKNSAMQSVSGLPGAAPKAASKRSTGQRNVFIQFAGASGTGKTSLLEALIAEHDPQQLPKFNEQKSNFMAHHQIQVGEKLVKVLDCSGNARAAHLVKERFGRSTWVFIVYDLSKKESFDTALALTQEVHEAGARPLLFGNKYNVERGAQIKVDVAAAKDAAVRAEGSAFESSNLMDAVKFAINSEEPDDGQGVEAVSPDKRSSISMAIDSVKSWFGGDRSKSAGILRPSLKGTKNMKQARKDPDPSMDLRPVQELQDSESAVTCICFGQERQHKAYVLLATASKDGTVVVYRCYRTEMEIAMLSDQDFGRNDDFSNPPADNSNIAVHSRLVGHSRAITSIFFNLLEDQLVTTSIDKSVRFWSIESGEMLKVFTDSSPVPVATFLPFNPQVFVAANSNAVLRLVNVQNGLVLQKLKVETEVRALKFDDTGLFLLAGTKSGSIHALEATDSNTLKFKFKVNLARGGVTCITFVPAANQQPACLLVNTSDCSASIIDCTYDQGALTNLTVRHRVRVAHELLPLKNCYSPSGQGYLISGSENKEVHIYSLGKGANYKMQYLKHHQVPVVAVAVNLQDTLLASADSLGRIVLWRRLDFSHIPDGA</sequence>
<evidence type="ECO:0000256" key="2">
    <source>
        <dbReference type="ARBA" id="ARBA00022840"/>
    </source>
</evidence>
<feature type="domain" description="Myosin motor" evidence="10">
    <location>
        <begin position="852"/>
        <end position="964"/>
    </location>
</feature>
<dbReference type="CDD" id="cd00882">
    <property type="entry name" value="Ras_like_GTPase"/>
    <property type="match status" value="1"/>
</dbReference>
<dbReference type="PROSITE" id="PS50082">
    <property type="entry name" value="WD_REPEATS_2"/>
    <property type="match status" value="1"/>
</dbReference>
<evidence type="ECO:0000256" key="9">
    <source>
        <dbReference type="SAM" id="MobiDB-lite"/>
    </source>
</evidence>
<dbReference type="GO" id="GO:0016020">
    <property type="term" value="C:membrane"/>
    <property type="evidence" value="ECO:0007669"/>
    <property type="project" value="TreeGrafter"/>
</dbReference>
<dbReference type="GO" id="GO:0005525">
    <property type="term" value="F:GTP binding"/>
    <property type="evidence" value="ECO:0007669"/>
    <property type="project" value="InterPro"/>
</dbReference>
<dbReference type="Gene3D" id="1.20.120.720">
    <property type="entry name" value="Myosin VI head, motor domain, U50 subdomain"/>
    <property type="match status" value="1"/>
</dbReference>
<evidence type="ECO:0000256" key="5">
    <source>
        <dbReference type="ARBA" id="ARBA00023203"/>
    </source>
</evidence>
<dbReference type="Gene3D" id="2.130.10.10">
    <property type="entry name" value="YVTN repeat-like/Quinoprotein amine dehydrogenase"/>
    <property type="match status" value="1"/>
</dbReference>
<evidence type="ECO:0000259" key="10">
    <source>
        <dbReference type="PROSITE" id="PS51456"/>
    </source>
</evidence>
<evidence type="ECO:0000313" key="12">
    <source>
        <dbReference type="Proteomes" id="UP001178507"/>
    </source>
</evidence>